<dbReference type="SUPFAM" id="SSF88659">
    <property type="entry name" value="Sigma3 and sigma4 domains of RNA polymerase sigma factors"/>
    <property type="match status" value="1"/>
</dbReference>
<organism evidence="8 9">
    <name type="scientific">Actinoalloteichus caeruleus DSM 43889</name>
    <dbReference type="NCBI Taxonomy" id="1120930"/>
    <lineage>
        <taxon>Bacteria</taxon>
        <taxon>Bacillati</taxon>
        <taxon>Actinomycetota</taxon>
        <taxon>Actinomycetes</taxon>
        <taxon>Pseudonocardiales</taxon>
        <taxon>Pseudonocardiaceae</taxon>
        <taxon>Actinoalloteichus</taxon>
        <taxon>Actinoalloteichus cyanogriseus</taxon>
    </lineage>
</organism>
<dbReference type="Pfam" id="PF04542">
    <property type="entry name" value="Sigma70_r2"/>
    <property type="match status" value="1"/>
</dbReference>
<evidence type="ECO:0000256" key="5">
    <source>
        <dbReference type="ARBA" id="ARBA00023163"/>
    </source>
</evidence>
<feature type="domain" description="RNA polymerase sigma factor 70 region 4 type 2" evidence="7">
    <location>
        <begin position="129"/>
        <end position="178"/>
    </location>
</feature>
<comment type="similarity">
    <text evidence="1">Belongs to the sigma-70 factor family. ECF subfamily.</text>
</comment>
<comment type="caution">
    <text evidence="8">The sequence shown here is derived from an EMBL/GenBank/DDBJ whole genome shotgun (WGS) entry which is preliminary data.</text>
</comment>
<dbReference type="InterPro" id="IPR039425">
    <property type="entry name" value="RNA_pol_sigma-70-like"/>
</dbReference>
<dbReference type="PANTHER" id="PTHR43133">
    <property type="entry name" value="RNA POLYMERASE ECF-TYPE SIGMA FACTO"/>
    <property type="match status" value="1"/>
</dbReference>
<dbReference type="CDD" id="cd06171">
    <property type="entry name" value="Sigma70_r4"/>
    <property type="match status" value="1"/>
</dbReference>
<keyword evidence="9" id="KW-1185">Reference proteome</keyword>
<accession>A0ABT1JHS6</accession>
<dbReference type="Proteomes" id="UP000791080">
    <property type="component" value="Unassembled WGS sequence"/>
</dbReference>
<evidence type="ECO:0000256" key="4">
    <source>
        <dbReference type="ARBA" id="ARBA00023125"/>
    </source>
</evidence>
<dbReference type="SUPFAM" id="SSF88946">
    <property type="entry name" value="Sigma2 domain of RNA polymerase sigma factors"/>
    <property type="match status" value="1"/>
</dbReference>
<dbReference type="InterPro" id="IPR014284">
    <property type="entry name" value="RNA_pol_sigma-70_dom"/>
</dbReference>
<dbReference type="Pfam" id="PF08281">
    <property type="entry name" value="Sigma70_r4_2"/>
    <property type="match status" value="1"/>
</dbReference>
<dbReference type="InterPro" id="IPR007627">
    <property type="entry name" value="RNA_pol_sigma70_r2"/>
</dbReference>
<dbReference type="InterPro" id="IPR013249">
    <property type="entry name" value="RNA_pol_sigma70_r4_t2"/>
</dbReference>
<protein>
    <submittedName>
        <fullName evidence="8">RNA polymerase sigma-70 factor, ECF subfamily</fullName>
    </submittedName>
</protein>
<dbReference type="InterPro" id="IPR013325">
    <property type="entry name" value="RNA_pol_sigma_r2"/>
</dbReference>
<name>A0ABT1JHS6_ACTCY</name>
<evidence type="ECO:0000256" key="3">
    <source>
        <dbReference type="ARBA" id="ARBA00023082"/>
    </source>
</evidence>
<evidence type="ECO:0000256" key="1">
    <source>
        <dbReference type="ARBA" id="ARBA00010641"/>
    </source>
</evidence>
<keyword evidence="2" id="KW-0805">Transcription regulation</keyword>
<reference evidence="8 9" key="2">
    <citation type="submission" date="2022-06" db="EMBL/GenBank/DDBJ databases">
        <title>Genomic Encyclopedia of Type Strains, Phase I: the one thousand microbial genomes (KMG-I) project.</title>
        <authorList>
            <person name="Kyrpides N."/>
        </authorList>
    </citation>
    <scope>NUCLEOTIDE SEQUENCE [LARGE SCALE GENOMIC DNA]</scope>
    <source>
        <strain evidence="8 9">DSM 43889</strain>
    </source>
</reference>
<keyword evidence="4" id="KW-0238">DNA-binding</keyword>
<evidence type="ECO:0000256" key="2">
    <source>
        <dbReference type="ARBA" id="ARBA00023015"/>
    </source>
</evidence>
<evidence type="ECO:0000313" key="8">
    <source>
        <dbReference type="EMBL" id="MCP2331711.1"/>
    </source>
</evidence>
<dbReference type="EMBL" id="AUBJ02000001">
    <property type="protein sequence ID" value="MCP2331711.1"/>
    <property type="molecule type" value="Genomic_DNA"/>
</dbReference>
<dbReference type="RefSeq" id="WP_026418366.1">
    <property type="nucleotide sequence ID" value="NZ_AUBJ02000001.1"/>
</dbReference>
<feature type="domain" description="RNA polymerase sigma-70 region 2" evidence="6">
    <location>
        <begin position="27"/>
        <end position="94"/>
    </location>
</feature>
<evidence type="ECO:0000259" key="6">
    <source>
        <dbReference type="Pfam" id="PF04542"/>
    </source>
</evidence>
<dbReference type="InterPro" id="IPR013324">
    <property type="entry name" value="RNA_pol_sigma_r3/r4-like"/>
</dbReference>
<dbReference type="Gene3D" id="1.10.1740.10">
    <property type="match status" value="1"/>
</dbReference>
<evidence type="ECO:0000313" key="9">
    <source>
        <dbReference type="Proteomes" id="UP000791080"/>
    </source>
</evidence>
<dbReference type="InterPro" id="IPR036388">
    <property type="entry name" value="WH-like_DNA-bd_sf"/>
</dbReference>
<gene>
    <name evidence="8" type="ORF">G443_001981</name>
</gene>
<proteinExistence type="inferred from homology"/>
<evidence type="ECO:0000259" key="7">
    <source>
        <dbReference type="Pfam" id="PF08281"/>
    </source>
</evidence>
<keyword evidence="5" id="KW-0804">Transcription</keyword>
<keyword evidence="3" id="KW-0731">Sigma factor</keyword>
<sequence>MERLVGHGDRELVEAAVGGADGAFDELVRRHTPRLYRVALRIVGDRADAEDVVQDAWISAWRALPRYRGDAEPSTWLYRVVTNAALGRLRRRRRMPEQPMTDAAAAILDTMPAPGGGPEAGVLRQERGDQVQRAIATLDSSQRVPLVLREFEGLDYEEIAAILGVGVPALRARLHRARVVLLGRLREVQ</sequence>
<dbReference type="NCBIfam" id="TIGR02937">
    <property type="entry name" value="sigma70-ECF"/>
    <property type="match status" value="1"/>
</dbReference>
<dbReference type="Gene3D" id="1.10.10.10">
    <property type="entry name" value="Winged helix-like DNA-binding domain superfamily/Winged helix DNA-binding domain"/>
    <property type="match status" value="1"/>
</dbReference>
<dbReference type="PANTHER" id="PTHR43133:SF8">
    <property type="entry name" value="RNA POLYMERASE SIGMA FACTOR HI_1459-RELATED"/>
    <property type="match status" value="1"/>
</dbReference>
<reference evidence="8 9" key="1">
    <citation type="submission" date="2013-07" db="EMBL/GenBank/DDBJ databases">
        <authorList>
            <consortium name="DOE Joint Genome Institute"/>
            <person name="Reeve W."/>
            <person name="Huntemann M."/>
            <person name="Han J."/>
            <person name="Chen A."/>
            <person name="Kyrpides N."/>
            <person name="Mavromatis K."/>
            <person name="Markowitz V."/>
            <person name="Palaniappan K."/>
            <person name="Ivanova N."/>
            <person name="Schaumberg A."/>
            <person name="Pati A."/>
            <person name="Liolios K."/>
            <person name="Nordberg H.P."/>
            <person name="Cantor M.N."/>
            <person name="Hua S.X."/>
            <person name="Woyke T."/>
        </authorList>
    </citation>
    <scope>NUCLEOTIDE SEQUENCE [LARGE SCALE GENOMIC DNA]</scope>
    <source>
        <strain evidence="8 9">DSM 43889</strain>
    </source>
</reference>